<sequence>MLVKRKSRSIAAVLAFSGTLTISGLHKFYLGQPVWGILYVLLSWTPIPKVASAIEGVWYLALDEEAFDRNFNQGKSAVKFSQQASNQVETVANALRELDALRQDGLISEYEFEQKRRQLLDQIS</sequence>
<protein>
    <submittedName>
        <fullName evidence="7">TM2 domain-containing protein</fullName>
    </submittedName>
</protein>
<evidence type="ECO:0000256" key="2">
    <source>
        <dbReference type="ARBA" id="ARBA00022692"/>
    </source>
</evidence>
<proteinExistence type="predicted"/>
<dbReference type="EMBL" id="AP018174">
    <property type="protein sequence ID" value="BAY17947.1"/>
    <property type="molecule type" value="Genomic_DNA"/>
</dbReference>
<keyword evidence="3" id="KW-1133">Transmembrane helix</keyword>
<dbReference type="OrthoDB" id="9816361at2"/>
<dbReference type="Pfam" id="PF09851">
    <property type="entry name" value="SHOCT"/>
    <property type="match status" value="1"/>
</dbReference>
<dbReference type="InterPro" id="IPR007829">
    <property type="entry name" value="TM2"/>
</dbReference>
<evidence type="ECO:0000256" key="3">
    <source>
        <dbReference type="ARBA" id="ARBA00022989"/>
    </source>
</evidence>
<accession>A0A1Z4GKC7</accession>
<dbReference type="AlphaFoldDB" id="A0A1Z4GKC7"/>
<evidence type="ECO:0000256" key="1">
    <source>
        <dbReference type="ARBA" id="ARBA00004141"/>
    </source>
</evidence>
<organism evidence="7 8">
    <name type="scientific">Anabaenopsis circularis NIES-21</name>
    <dbReference type="NCBI Taxonomy" id="1085406"/>
    <lineage>
        <taxon>Bacteria</taxon>
        <taxon>Bacillati</taxon>
        <taxon>Cyanobacteriota</taxon>
        <taxon>Cyanophyceae</taxon>
        <taxon>Nostocales</taxon>
        <taxon>Nodulariaceae</taxon>
        <taxon>Anabaenopsis</taxon>
    </lineage>
</organism>
<reference evidence="7 8" key="1">
    <citation type="submission" date="2017-06" db="EMBL/GenBank/DDBJ databases">
        <title>Genome sequencing of cyanobaciteial culture collection at National Institute for Environmental Studies (NIES).</title>
        <authorList>
            <person name="Hirose Y."/>
            <person name="Shimura Y."/>
            <person name="Fujisawa T."/>
            <person name="Nakamura Y."/>
            <person name="Kawachi M."/>
        </authorList>
    </citation>
    <scope>NUCLEOTIDE SEQUENCE [LARGE SCALE GENOMIC DNA]</scope>
    <source>
        <strain evidence="7 8">NIES-21</strain>
    </source>
</reference>
<dbReference type="Proteomes" id="UP000218287">
    <property type="component" value="Chromosome"/>
</dbReference>
<dbReference type="Pfam" id="PF05154">
    <property type="entry name" value="TM2"/>
    <property type="match status" value="1"/>
</dbReference>
<name>A0A1Z4GKC7_9CYAN</name>
<comment type="subcellular location">
    <subcellularLocation>
        <location evidence="1">Membrane</location>
        <topology evidence="1">Multi-pass membrane protein</topology>
    </subcellularLocation>
</comment>
<feature type="domain" description="TM2" evidence="5">
    <location>
        <begin position="5"/>
        <end position="55"/>
    </location>
</feature>
<feature type="domain" description="SHOCT" evidence="6">
    <location>
        <begin position="94"/>
        <end position="120"/>
    </location>
</feature>
<keyword evidence="2" id="KW-0812">Transmembrane</keyword>
<evidence type="ECO:0000259" key="5">
    <source>
        <dbReference type="Pfam" id="PF05154"/>
    </source>
</evidence>
<keyword evidence="4" id="KW-0472">Membrane</keyword>
<gene>
    <name evidence="7" type="ORF">NIES21_37900</name>
</gene>
<keyword evidence="8" id="KW-1185">Reference proteome</keyword>
<evidence type="ECO:0000256" key="4">
    <source>
        <dbReference type="ARBA" id="ARBA00023136"/>
    </source>
</evidence>
<dbReference type="InterPro" id="IPR018649">
    <property type="entry name" value="SHOCT"/>
</dbReference>
<evidence type="ECO:0000313" key="8">
    <source>
        <dbReference type="Proteomes" id="UP000218287"/>
    </source>
</evidence>
<dbReference type="GO" id="GO:0016020">
    <property type="term" value="C:membrane"/>
    <property type="evidence" value="ECO:0007669"/>
    <property type="project" value="UniProtKB-SubCell"/>
</dbReference>
<evidence type="ECO:0000259" key="6">
    <source>
        <dbReference type="Pfam" id="PF09851"/>
    </source>
</evidence>
<evidence type="ECO:0000313" key="7">
    <source>
        <dbReference type="EMBL" id="BAY17947.1"/>
    </source>
</evidence>